<reference evidence="1 2" key="1">
    <citation type="submission" date="2018-05" db="EMBL/GenBank/DDBJ databases">
        <title>genome sequencing of Nitrosopumilus sp. NM25.</title>
        <authorList>
            <person name="Mori K."/>
            <person name="Nakagawa T."/>
        </authorList>
    </citation>
    <scope>NUCLEOTIDE SEQUENCE [LARGE SCALE GENOMIC DNA]</scope>
    <source>
        <strain evidence="1 2">NM25</strain>
    </source>
</reference>
<name>A0A2S2KR53_9ARCH</name>
<dbReference type="Proteomes" id="UP000245829">
    <property type="component" value="Unassembled WGS sequence"/>
</dbReference>
<gene>
    <name evidence="1" type="ORF">NZNM25_09240</name>
</gene>
<dbReference type="AlphaFoldDB" id="A0A2S2KR53"/>
<comment type="caution">
    <text evidence="1">The sequence shown here is derived from an EMBL/GenBank/DDBJ whole genome shotgun (WGS) entry which is preliminary data.</text>
</comment>
<organism evidence="1 2">
    <name type="scientific">Nitrosopumilus zosterae</name>
    <dbReference type="NCBI Taxonomy" id="718286"/>
    <lineage>
        <taxon>Archaea</taxon>
        <taxon>Nitrososphaerota</taxon>
        <taxon>Nitrososphaeria</taxon>
        <taxon>Nitrosopumilales</taxon>
        <taxon>Nitrosopumilaceae</taxon>
        <taxon>Nitrosopumilus</taxon>
    </lineage>
</organism>
<sequence>MQDFEVEFKVLGEFPKYLKPQVTDKIKIVKEKLNADDDSLSETILSVSISSESELTAEYYARKTLSRFLSFYSVTTLNHIRILDDYNEPITIRSIKDGKKELHYPIAYSLEEYEQQFFLDHVLPYYDIILKKGNEYLKIASEYLWRVRFEESVEVCMINCFIALEQDHHWTAEGLDGIFQQINRMKMYLDKDLPRILKESS</sequence>
<dbReference type="EMBL" id="BGKI01000004">
    <property type="protein sequence ID" value="GBH34133.1"/>
    <property type="molecule type" value="Genomic_DNA"/>
</dbReference>
<dbReference type="RefSeq" id="WP_109876759.1">
    <property type="nucleotide sequence ID" value="NZ_AP026695.1"/>
</dbReference>
<accession>A0A2S2KR53</accession>
<protein>
    <submittedName>
        <fullName evidence="1">Uncharacterized protein</fullName>
    </submittedName>
</protein>
<dbReference type="GeneID" id="76208746"/>
<evidence type="ECO:0000313" key="2">
    <source>
        <dbReference type="Proteomes" id="UP000245829"/>
    </source>
</evidence>
<evidence type="ECO:0000313" key="1">
    <source>
        <dbReference type="EMBL" id="GBH34133.1"/>
    </source>
</evidence>
<keyword evidence="2" id="KW-1185">Reference proteome</keyword>
<proteinExistence type="predicted"/>